<feature type="transmembrane region" description="Helical" evidence="8">
    <location>
        <begin position="84"/>
        <end position="106"/>
    </location>
</feature>
<dbReference type="PANTHER" id="PTHR43829">
    <property type="entry name" value="AQUAPORIN OR AQUAGLYCEROPORIN RELATED"/>
    <property type="match status" value="1"/>
</dbReference>
<dbReference type="Pfam" id="PF00230">
    <property type="entry name" value="MIP"/>
    <property type="match status" value="1"/>
</dbReference>
<feature type="transmembrane region" description="Helical" evidence="8">
    <location>
        <begin position="211"/>
        <end position="232"/>
    </location>
</feature>
<comment type="similarity">
    <text evidence="2 7">Belongs to the MIP/aquaporin (TC 1.A.8) family.</text>
</comment>
<dbReference type="SUPFAM" id="SSF81338">
    <property type="entry name" value="Aquaporin-like"/>
    <property type="match status" value="1"/>
</dbReference>
<dbReference type="GO" id="GO:0015254">
    <property type="term" value="F:glycerol channel activity"/>
    <property type="evidence" value="ECO:0007669"/>
    <property type="project" value="TreeGrafter"/>
</dbReference>
<dbReference type="PANTHER" id="PTHR43829:SF9">
    <property type="entry name" value="AQUAPORIN-9"/>
    <property type="match status" value="1"/>
</dbReference>
<dbReference type="InterPro" id="IPR050363">
    <property type="entry name" value="MIP/Aquaporin"/>
</dbReference>
<name>F3ZRY0_9BACE</name>
<keyword evidence="4 7" id="KW-0812">Transmembrane</keyword>
<evidence type="ECO:0000313" key="9">
    <source>
        <dbReference type="EMBL" id="EGJ70786.1"/>
    </source>
</evidence>
<dbReference type="Gene3D" id="1.20.1080.10">
    <property type="entry name" value="Glycerol uptake facilitator protein"/>
    <property type="match status" value="1"/>
</dbReference>
<dbReference type="HOGENOM" id="CLU_020019_9_2_10"/>
<keyword evidence="3 7" id="KW-0813">Transport</keyword>
<feature type="transmembrane region" description="Helical" evidence="8">
    <location>
        <begin position="132"/>
        <end position="152"/>
    </location>
</feature>
<feature type="transmembrane region" description="Helical" evidence="8">
    <location>
        <begin position="164"/>
        <end position="183"/>
    </location>
</feature>
<keyword evidence="5 8" id="KW-1133">Transmembrane helix</keyword>
<evidence type="ECO:0000256" key="4">
    <source>
        <dbReference type="ARBA" id="ARBA00022692"/>
    </source>
</evidence>
<feature type="transmembrane region" description="Helical" evidence="8">
    <location>
        <begin position="6"/>
        <end position="24"/>
    </location>
</feature>
<accession>F3ZRY0</accession>
<evidence type="ECO:0000256" key="3">
    <source>
        <dbReference type="ARBA" id="ARBA00022448"/>
    </source>
</evidence>
<evidence type="ECO:0000256" key="6">
    <source>
        <dbReference type="ARBA" id="ARBA00023136"/>
    </source>
</evidence>
<evidence type="ECO:0000256" key="7">
    <source>
        <dbReference type="RuleBase" id="RU000477"/>
    </source>
</evidence>
<organism evidence="9 10">
    <name type="scientific">Bacteroides coprosuis DSM 18011</name>
    <dbReference type="NCBI Taxonomy" id="679937"/>
    <lineage>
        <taxon>Bacteria</taxon>
        <taxon>Pseudomonadati</taxon>
        <taxon>Bacteroidota</taxon>
        <taxon>Bacteroidia</taxon>
        <taxon>Bacteroidales</taxon>
        <taxon>Bacteroidaceae</taxon>
        <taxon>Bacteroides</taxon>
    </lineage>
</organism>
<gene>
    <name evidence="9" type="ORF">Bcop_0568</name>
</gene>
<evidence type="ECO:0000256" key="8">
    <source>
        <dbReference type="SAM" id="Phobius"/>
    </source>
</evidence>
<dbReference type="STRING" id="679937.Bcop_0568"/>
<proteinExistence type="inferred from homology"/>
<comment type="subcellular location">
    <subcellularLocation>
        <location evidence="1">Membrane</location>
        <topology evidence="1">Multi-pass membrane protein</topology>
    </subcellularLocation>
</comment>
<evidence type="ECO:0000313" key="10">
    <source>
        <dbReference type="Proteomes" id="UP000018439"/>
    </source>
</evidence>
<feature type="transmembrane region" description="Helical" evidence="8">
    <location>
        <begin position="36"/>
        <end position="55"/>
    </location>
</feature>
<sequence>MDSRFILEFFGTAMLILLGDGVVANNLLKGTKGQNAGWIVVTFAWGLAVFVGAYVAGDSGGHLNPVVTLGLYMAGLFDGTISTVIGYTIAQLLGGFLGACLVYLVYKPHFDKEESADKKLWVFCTAPEIRSPFYNCVAEAIGTYVLIMGIYLAGGAKIAGPFPVAMVIVVIGMSLGGPTGYAINPARDLPPRIAHALLPIKGKRDSDWGYAWVPIVGPIIGTLLAVGTYMLFTNYAII</sequence>
<reference evidence="9 10" key="1">
    <citation type="journal article" date="2011" name="Stand. Genomic Sci.">
        <title>Non-contiguous finished genome sequence of Bacteroides coprosuis type strain (PC139).</title>
        <authorList>
            <person name="Land M."/>
            <person name="Held B."/>
            <person name="Gronow S."/>
            <person name="Abt B."/>
            <person name="Lucas S."/>
            <person name="Del Rio T.G."/>
            <person name="Nolan M."/>
            <person name="Tice H."/>
            <person name="Cheng J.F."/>
            <person name="Pitluck S."/>
            <person name="Liolios K."/>
            <person name="Pagani I."/>
            <person name="Ivanova N."/>
            <person name="Mavromatis K."/>
            <person name="Mikhailova N."/>
            <person name="Pati A."/>
            <person name="Tapia R."/>
            <person name="Han C."/>
            <person name="Goodwin L."/>
            <person name="Chen A."/>
            <person name="Palaniappan K."/>
            <person name="Hauser L."/>
            <person name="Brambilla E.M."/>
            <person name="Rohde M."/>
            <person name="Goker M."/>
            <person name="Detter J.C."/>
            <person name="Woyke T."/>
            <person name="Bristow J."/>
            <person name="Eisen J.A."/>
            <person name="Markowitz V."/>
            <person name="Hugenholtz P."/>
            <person name="Kyrpides N.C."/>
            <person name="Klenk H.P."/>
            <person name="Lapidus A."/>
        </authorList>
    </citation>
    <scope>NUCLEOTIDE SEQUENCE</scope>
    <source>
        <strain evidence="9 10">DSM 18011</strain>
    </source>
</reference>
<dbReference type="InterPro" id="IPR023271">
    <property type="entry name" value="Aquaporin-like"/>
</dbReference>
<dbReference type="PRINTS" id="PR00783">
    <property type="entry name" value="MINTRINSICP"/>
</dbReference>
<dbReference type="GO" id="GO:0005886">
    <property type="term" value="C:plasma membrane"/>
    <property type="evidence" value="ECO:0007669"/>
    <property type="project" value="TreeGrafter"/>
</dbReference>
<dbReference type="Proteomes" id="UP000018439">
    <property type="component" value="Chromosome"/>
</dbReference>
<dbReference type="eggNOG" id="COG0580">
    <property type="taxonomic scope" value="Bacteria"/>
</dbReference>
<evidence type="ECO:0000256" key="1">
    <source>
        <dbReference type="ARBA" id="ARBA00004141"/>
    </source>
</evidence>
<keyword evidence="10" id="KW-1185">Reference proteome</keyword>
<dbReference type="AlphaFoldDB" id="F3ZRY0"/>
<dbReference type="InterPro" id="IPR000425">
    <property type="entry name" value="MIP"/>
</dbReference>
<keyword evidence="6 8" id="KW-0472">Membrane</keyword>
<evidence type="ECO:0000256" key="2">
    <source>
        <dbReference type="ARBA" id="ARBA00006175"/>
    </source>
</evidence>
<dbReference type="OrthoDB" id="9807293at2"/>
<protein>
    <submittedName>
        <fullName evidence="9">Major intrinsic protein</fullName>
    </submittedName>
</protein>
<evidence type="ECO:0000256" key="5">
    <source>
        <dbReference type="ARBA" id="ARBA00022989"/>
    </source>
</evidence>
<dbReference type="EMBL" id="CM001167">
    <property type="protein sequence ID" value="EGJ70786.1"/>
    <property type="molecule type" value="Genomic_DNA"/>
</dbReference>